<name>A0A484IAN6_9ARCH</name>
<dbReference type="RefSeq" id="WP_134484913.1">
    <property type="nucleotide sequence ID" value="NZ_LR216287.1"/>
</dbReference>
<dbReference type="InterPro" id="IPR036390">
    <property type="entry name" value="WH_DNA-bd_sf"/>
</dbReference>
<protein>
    <recommendedName>
        <fullName evidence="3">ArnR1-like winged helix-turn-helix domain-containing protein</fullName>
    </recommendedName>
</protein>
<dbReference type="EMBL" id="LR216287">
    <property type="protein sequence ID" value="VFJ14812.1"/>
    <property type="molecule type" value="Genomic_DNA"/>
</dbReference>
<dbReference type="InterPro" id="IPR036388">
    <property type="entry name" value="WH-like_DNA-bd_sf"/>
</dbReference>
<keyword evidence="2" id="KW-1185">Reference proteome</keyword>
<sequence>MGIKRKKRLSPEYTILSILEYLCISSKDTPISKYHIINKLPGIKQQRSDRINDLMEELENNGFIMAIKTPNSTFYKVTNKGVEAYYKWIKSFLDFSRSVNKLDSNLD</sequence>
<evidence type="ECO:0000313" key="2">
    <source>
        <dbReference type="Proteomes" id="UP000294299"/>
    </source>
</evidence>
<evidence type="ECO:0008006" key="3">
    <source>
        <dbReference type="Google" id="ProtNLM"/>
    </source>
</evidence>
<dbReference type="Gene3D" id="1.10.10.10">
    <property type="entry name" value="Winged helix-like DNA-binding domain superfamily/Winged helix DNA-binding domain"/>
    <property type="match status" value="1"/>
</dbReference>
<reference evidence="1 2" key="1">
    <citation type="submission" date="2019-02" db="EMBL/GenBank/DDBJ databases">
        <authorList>
            <person name="Lehtovirta-Morley E L."/>
        </authorList>
    </citation>
    <scope>NUCLEOTIDE SEQUENCE [LARGE SCALE GENOMIC DNA]</scope>
    <source>
        <strain evidence="1">NFRAN1</strain>
    </source>
</reference>
<dbReference type="GeneID" id="39421675"/>
<dbReference type="KEGG" id="nfn:NFRAN_2490"/>
<dbReference type="Proteomes" id="UP000294299">
    <property type="component" value="Chromosome NFRAN"/>
</dbReference>
<accession>A0A484IAN6</accession>
<dbReference type="AlphaFoldDB" id="A0A484IAN6"/>
<dbReference type="SUPFAM" id="SSF46785">
    <property type="entry name" value="Winged helix' DNA-binding domain"/>
    <property type="match status" value="1"/>
</dbReference>
<proteinExistence type="predicted"/>
<organism evidence="1 2">
    <name type="scientific">Candidatus Nitrosocosmicus franklandianus</name>
    <dbReference type="NCBI Taxonomy" id="1798806"/>
    <lineage>
        <taxon>Archaea</taxon>
        <taxon>Nitrososphaerota</taxon>
        <taxon>Nitrososphaeria</taxon>
        <taxon>Nitrososphaerales</taxon>
        <taxon>Nitrososphaeraceae</taxon>
        <taxon>Candidatus Nitrosocosmicus</taxon>
    </lineage>
</organism>
<dbReference type="OrthoDB" id="6042at2157"/>
<evidence type="ECO:0000313" key="1">
    <source>
        <dbReference type="EMBL" id="VFJ14812.1"/>
    </source>
</evidence>
<gene>
    <name evidence="1" type="ORF">NFRAN_2490</name>
</gene>